<evidence type="ECO:0000313" key="2">
    <source>
        <dbReference type="Proteomes" id="UP000287687"/>
    </source>
</evidence>
<comment type="caution">
    <text evidence="1">The sequence shown here is derived from an EMBL/GenBank/DDBJ whole genome shotgun (WGS) entry which is preliminary data.</text>
</comment>
<protein>
    <submittedName>
        <fullName evidence="1">HK97 gp10 family phage protein</fullName>
    </submittedName>
</protein>
<reference evidence="1 2" key="1">
    <citation type="submission" date="2019-01" db="EMBL/GenBank/DDBJ databases">
        <title>The draft genome of Rhizobium sp. 24NR.</title>
        <authorList>
            <person name="Liu L."/>
            <person name="Liang L."/>
            <person name="Shi S."/>
            <person name="Xu L."/>
            <person name="Wang X."/>
            <person name="Li L."/>
            <person name="Zhang X."/>
        </authorList>
    </citation>
    <scope>NUCLEOTIDE SEQUENCE [LARGE SCALE GENOMIC DNA]</scope>
    <source>
        <strain evidence="1 2">24NR</strain>
    </source>
</reference>
<keyword evidence="2" id="KW-1185">Reference proteome</keyword>
<proteinExistence type="predicted"/>
<name>A0A3S3SZA8_9HYPH</name>
<sequence>MATLSFAAQIAGWAEKVPEAVEAVRNGAAQDVVKEMQTLDEEGGRLPYETGFLWASLMASTSSMPPINQNANPVDGQLYRFDFGTIEAVIIGADLDDDLYFGYTASYAAAQEYGAQGRAPAGFVRDAVQNWNEHVNRNAKKVRKVFGL</sequence>
<dbReference type="EMBL" id="SBIP01000002">
    <property type="protein sequence ID" value="RWX78264.1"/>
    <property type="molecule type" value="Genomic_DNA"/>
</dbReference>
<dbReference type="AlphaFoldDB" id="A0A3S3SZA8"/>
<accession>A0A3S3SZA8</accession>
<dbReference type="OrthoDB" id="982480at2"/>
<dbReference type="RefSeq" id="WP_128442242.1">
    <property type="nucleotide sequence ID" value="NZ_SBIP01000002.1"/>
</dbReference>
<gene>
    <name evidence="1" type="ORF">EPK99_06425</name>
</gene>
<dbReference type="Proteomes" id="UP000287687">
    <property type="component" value="Unassembled WGS sequence"/>
</dbReference>
<evidence type="ECO:0000313" key="1">
    <source>
        <dbReference type="EMBL" id="RWX78264.1"/>
    </source>
</evidence>
<organism evidence="1 2">
    <name type="scientific">Neorhizobium lilium</name>
    <dbReference type="NCBI Taxonomy" id="2503024"/>
    <lineage>
        <taxon>Bacteria</taxon>
        <taxon>Pseudomonadati</taxon>
        <taxon>Pseudomonadota</taxon>
        <taxon>Alphaproteobacteria</taxon>
        <taxon>Hyphomicrobiales</taxon>
        <taxon>Rhizobiaceae</taxon>
        <taxon>Rhizobium/Agrobacterium group</taxon>
        <taxon>Neorhizobium</taxon>
    </lineage>
</organism>